<reference evidence="3 4" key="1">
    <citation type="submission" date="2018-08" db="EMBL/GenBank/DDBJ databases">
        <title>Draft genome sequence of Psychrilyobacter sp. strain SD5 isolated from Black Sea water.</title>
        <authorList>
            <person name="Yadav S."/>
            <person name="Villanueva L."/>
            <person name="Damste J.S.S."/>
        </authorList>
    </citation>
    <scope>NUCLEOTIDE SEQUENCE [LARGE SCALE GENOMIC DNA]</scope>
    <source>
        <strain evidence="3 4">SD5</strain>
    </source>
</reference>
<accession>A0ABX9KLC4</accession>
<dbReference type="Pfam" id="PF04023">
    <property type="entry name" value="FeoA"/>
    <property type="match status" value="1"/>
</dbReference>
<evidence type="ECO:0000256" key="1">
    <source>
        <dbReference type="ARBA" id="ARBA00023004"/>
    </source>
</evidence>
<dbReference type="Gene3D" id="2.30.30.90">
    <property type="match status" value="1"/>
</dbReference>
<dbReference type="PANTHER" id="PTHR42954">
    <property type="entry name" value="FE(2+) TRANSPORT PROTEIN A"/>
    <property type="match status" value="1"/>
</dbReference>
<dbReference type="InterPro" id="IPR052713">
    <property type="entry name" value="FeoA"/>
</dbReference>
<proteinExistence type="predicted"/>
<evidence type="ECO:0000313" key="4">
    <source>
        <dbReference type="Proteomes" id="UP000263486"/>
    </source>
</evidence>
<dbReference type="PANTHER" id="PTHR42954:SF2">
    <property type="entry name" value="FE(2+) TRANSPORT PROTEIN A"/>
    <property type="match status" value="1"/>
</dbReference>
<dbReference type="InterPro" id="IPR007167">
    <property type="entry name" value="Fe-transptr_FeoA-like"/>
</dbReference>
<dbReference type="SUPFAM" id="SSF50037">
    <property type="entry name" value="C-terminal domain of transcriptional repressors"/>
    <property type="match status" value="1"/>
</dbReference>
<keyword evidence="4" id="KW-1185">Reference proteome</keyword>
<dbReference type="InterPro" id="IPR008988">
    <property type="entry name" value="Transcriptional_repressor_C"/>
</dbReference>
<protein>
    <submittedName>
        <fullName evidence="3">Ferrous iron transport protein A</fullName>
    </submittedName>
</protein>
<comment type="caution">
    <text evidence="3">The sequence shown here is derived from an EMBL/GenBank/DDBJ whole genome shotgun (WGS) entry which is preliminary data.</text>
</comment>
<feature type="domain" description="Ferrous iron transporter FeoA-like" evidence="2">
    <location>
        <begin position="1"/>
        <end position="73"/>
    </location>
</feature>
<sequence>MKLTELNRGEKAVIVKIGKLGELKKRLTDMGITSGEVIKLERDAPLGDPQQFLIKGTGIAIRKEDANHIEIKDVVETK</sequence>
<evidence type="ECO:0000259" key="2">
    <source>
        <dbReference type="SMART" id="SM00899"/>
    </source>
</evidence>
<organism evidence="3 4">
    <name type="scientific">Psychrilyobacter piezotolerans</name>
    <dbReference type="NCBI Taxonomy" id="2293438"/>
    <lineage>
        <taxon>Bacteria</taxon>
        <taxon>Fusobacteriati</taxon>
        <taxon>Fusobacteriota</taxon>
        <taxon>Fusobacteriia</taxon>
        <taxon>Fusobacteriales</taxon>
        <taxon>Fusobacteriaceae</taxon>
        <taxon>Psychrilyobacter</taxon>
    </lineage>
</organism>
<dbReference type="SMART" id="SM00899">
    <property type="entry name" value="FeoA"/>
    <property type="match status" value="1"/>
</dbReference>
<gene>
    <name evidence="3" type="ORF">DYH56_00605</name>
</gene>
<dbReference type="RefSeq" id="WP_114640907.1">
    <property type="nucleotide sequence ID" value="NZ_JAACIO010000001.1"/>
</dbReference>
<dbReference type="EMBL" id="QUAJ01000001">
    <property type="protein sequence ID" value="REI43187.1"/>
    <property type="molecule type" value="Genomic_DNA"/>
</dbReference>
<dbReference type="Proteomes" id="UP000263486">
    <property type="component" value="Unassembled WGS sequence"/>
</dbReference>
<evidence type="ECO:0000313" key="3">
    <source>
        <dbReference type="EMBL" id="REI43187.1"/>
    </source>
</evidence>
<name>A0ABX9KLC4_9FUSO</name>
<dbReference type="InterPro" id="IPR038157">
    <property type="entry name" value="FeoA_core_dom"/>
</dbReference>
<keyword evidence="1" id="KW-0408">Iron</keyword>